<name>A0A0P8ATR1_9BACT</name>
<feature type="compositionally biased region" description="Low complexity" evidence="1">
    <location>
        <begin position="84"/>
        <end position="102"/>
    </location>
</feature>
<sequence>MDYWNADKVESQNKKRAGIITLLVNILLLIAIYFIVVWKQPIPPLPTFGLELNLGFTPSGSGDISSSNPPSETQTPVVEAAAPGEVAQKVSPEATPTPAPKTEQAKPKSNPQPSANQAVSAKPSPLKGEKKATETVKKPDPKPTEPAKTVTTPAESKAEETVQKAPEQPKINERALMGAGGTKGKGNQAAAGGTQGDSNEKGDAGDPKGTVDGRAIMGQGSGQGTNSGAGYSLDLAGWDFAAKPNINDQVSTRSGRIVFKITVDDSGRVVQAVPLEYNVSNEVLAYYRQVVNKVSFKRQGGTSVADFSSGKITFIIKVD</sequence>
<dbReference type="STRING" id="1305737.GCA_000526355_00876"/>
<comment type="caution">
    <text evidence="3">The sequence shown here is derived from an EMBL/GenBank/DDBJ whole genome shotgun (WGS) entry which is preliminary data.</text>
</comment>
<proteinExistence type="predicted"/>
<dbReference type="Proteomes" id="UP000050421">
    <property type="component" value="Unassembled WGS sequence"/>
</dbReference>
<keyword evidence="2" id="KW-0812">Transmembrane</keyword>
<evidence type="ECO:0000256" key="2">
    <source>
        <dbReference type="SAM" id="Phobius"/>
    </source>
</evidence>
<feature type="compositionally biased region" description="Basic and acidic residues" evidence="1">
    <location>
        <begin position="198"/>
        <end position="211"/>
    </location>
</feature>
<reference evidence="3 4" key="1">
    <citation type="submission" date="2015-09" db="EMBL/GenBank/DDBJ databases">
        <title>Identification and resolution of microdiversity through metagenomic sequencing of parallel consortia.</title>
        <authorList>
            <person name="Nelson W.C."/>
            <person name="Romine M.F."/>
            <person name="Lindemann S.R."/>
        </authorList>
    </citation>
    <scope>NUCLEOTIDE SEQUENCE [LARGE SCALE GENOMIC DNA]</scope>
    <source>
        <strain evidence="3">HL-49</strain>
    </source>
</reference>
<dbReference type="OrthoDB" id="979886at2"/>
<dbReference type="EMBL" id="LJXT01000008">
    <property type="protein sequence ID" value="KPQ19539.1"/>
    <property type="molecule type" value="Genomic_DNA"/>
</dbReference>
<feature type="compositionally biased region" description="Basic and acidic residues" evidence="1">
    <location>
        <begin position="127"/>
        <end position="145"/>
    </location>
</feature>
<keyword evidence="2" id="KW-1133">Transmembrane helix</keyword>
<evidence type="ECO:0000313" key="4">
    <source>
        <dbReference type="Proteomes" id="UP000050421"/>
    </source>
</evidence>
<evidence type="ECO:0000256" key="1">
    <source>
        <dbReference type="SAM" id="MobiDB-lite"/>
    </source>
</evidence>
<accession>A0A0P8ATR1</accession>
<protein>
    <submittedName>
        <fullName evidence="3">Outer membrane transport energization protein TonB</fullName>
    </submittedName>
</protein>
<feature type="region of interest" description="Disordered" evidence="1">
    <location>
        <begin position="84"/>
        <end position="225"/>
    </location>
</feature>
<keyword evidence="2" id="KW-0472">Membrane</keyword>
<evidence type="ECO:0000313" key="3">
    <source>
        <dbReference type="EMBL" id="KPQ19539.1"/>
    </source>
</evidence>
<feature type="transmembrane region" description="Helical" evidence="2">
    <location>
        <begin position="17"/>
        <end position="38"/>
    </location>
</feature>
<gene>
    <name evidence="3" type="primary">tonB</name>
    <name evidence="3" type="ORF">HLUCCX10_02295</name>
</gene>
<dbReference type="PATRIC" id="fig|1305737.6.peg.1124"/>
<dbReference type="AlphaFoldDB" id="A0A0P8ATR1"/>
<dbReference type="eggNOG" id="COG3170">
    <property type="taxonomic scope" value="Bacteria"/>
</dbReference>
<feature type="compositionally biased region" description="Polar residues" evidence="1">
    <location>
        <begin position="109"/>
        <end position="119"/>
    </location>
</feature>
<organism evidence="3 4">
    <name type="scientific">Algoriphagus marincola HL-49</name>
    <dbReference type="NCBI Taxonomy" id="1305737"/>
    <lineage>
        <taxon>Bacteria</taxon>
        <taxon>Pseudomonadati</taxon>
        <taxon>Bacteroidota</taxon>
        <taxon>Cytophagia</taxon>
        <taxon>Cytophagales</taxon>
        <taxon>Cyclobacteriaceae</taxon>
        <taxon>Algoriphagus</taxon>
    </lineage>
</organism>